<gene>
    <name evidence="2" type="ORF">POM88_017248</name>
</gene>
<dbReference type="GO" id="GO:0031023">
    <property type="term" value="P:microtubule organizing center organization"/>
    <property type="evidence" value="ECO:0007669"/>
    <property type="project" value="InterPro"/>
</dbReference>
<dbReference type="GO" id="GO:1990498">
    <property type="term" value="C:mitotic spindle microtubule"/>
    <property type="evidence" value="ECO:0007669"/>
    <property type="project" value="TreeGrafter"/>
</dbReference>
<dbReference type="Proteomes" id="UP001237642">
    <property type="component" value="Unassembled WGS sequence"/>
</dbReference>
<evidence type="ECO:0000256" key="1">
    <source>
        <dbReference type="SAM" id="MobiDB-lite"/>
    </source>
</evidence>
<evidence type="ECO:0000313" key="3">
    <source>
        <dbReference type="Proteomes" id="UP001237642"/>
    </source>
</evidence>
<protein>
    <submittedName>
        <fullName evidence="2">AUGMIN subunit 2</fullName>
    </submittedName>
</protein>
<comment type="caution">
    <text evidence="2">The sequence shown here is derived from an EMBL/GenBank/DDBJ whole genome shotgun (WGS) entry which is preliminary data.</text>
</comment>
<evidence type="ECO:0000313" key="2">
    <source>
        <dbReference type="EMBL" id="KAK1389070.1"/>
    </source>
</evidence>
<dbReference type="PANTHER" id="PTHR16039:SF1">
    <property type="entry name" value="HAUS AUGMIN-LIKE COMPLEX SUBUNIT 2"/>
    <property type="match status" value="1"/>
</dbReference>
<name>A0AAD8MTR3_9APIA</name>
<organism evidence="2 3">
    <name type="scientific">Heracleum sosnowskyi</name>
    <dbReference type="NCBI Taxonomy" id="360622"/>
    <lineage>
        <taxon>Eukaryota</taxon>
        <taxon>Viridiplantae</taxon>
        <taxon>Streptophyta</taxon>
        <taxon>Embryophyta</taxon>
        <taxon>Tracheophyta</taxon>
        <taxon>Spermatophyta</taxon>
        <taxon>Magnoliopsida</taxon>
        <taxon>eudicotyledons</taxon>
        <taxon>Gunneridae</taxon>
        <taxon>Pentapetalae</taxon>
        <taxon>asterids</taxon>
        <taxon>campanulids</taxon>
        <taxon>Apiales</taxon>
        <taxon>Apiaceae</taxon>
        <taxon>Apioideae</taxon>
        <taxon>apioid superclade</taxon>
        <taxon>Tordylieae</taxon>
        <taxon>Tordyliinae</taxon>
        <taxon>Heracleum</taxon>
    </lineage>
</organism>
<sequence>MSKANNSSLASKKVTGRAGGFSDALSIAADLGFSVSSSPSKEEAQNLSSDAEKGDDLVRVLTELTIVQRKVADLQVELQGRQDDKNVAHLTHASEMEKKIESLRRITAILKDVIQNKGRIIARLQQPYALDYITVEAEFQKQFFELIKKAASDYDSLTTSVADFQWAQNFKEPPSVWGEMLHPIPVALASCTRYFEAVSSTRESFAFLQKLRVDHSSAGSLHTSPTTSSQREPGDSDFVLFPWKNESVFEDLSPWKIERHDFEHYEADDNSDSSSSYQLDTRRLSWPSSVKSNDW</sequence>
<accession>A0AAD8MTR3</accession>
<keyword evidence="3" id="KW-1185">Reference proteome</keyword>
<dbReference type="GO" id="GO:0051225">
    <property type="term" value="P:spindle assembly"/>
    <property type="evidence" value="ECO:0007669"/>
    <property type="project" value="InterPro"/>
</dbReference>
<proteinExistence type="predicted"/>
<dbReference type="Pfam" id="PF15003">
    <property type="entry name" value="HAUS2"/>
    <property type="match status" value="1"/>
</dbReference>
<dbReference type="EMBL" id="JAUIZM010000004">
    <property type="protein sequence ID" value="KAK1389070.1"/>
    <property type="molecule type" value="Genomic_DNA"/>
</dbReference>
<dbReference type="InterPro" id="IPR028346">
    <property type="entry name" value="HAUS2"/>
</dbReference>
<dbReference type="PANTHER" id="PTHR16039">
    <property type="entry name" value="HAUS AUGMIN-LIKE COMPLEX SUBUNIT 2"/>
    <property type="match status" value="1"/>
</dbReference>
<reference evidence="2" key="1">
    <citation type="submission" date="2023-02" db="EMBL/GenBank/DDBJ databases">
        <title>Genome of toxic invasive species Heracleum sosnowskyi carries increased number of genes despite the absence of recent whole-genome duplications.</title>
        <authorList>
            <person name="Schelkunov M."/>
            <person name="Shtratnikova V."/>
            <person name="Makarenko M."/>
            <person name="Klepikova A."/>
            <person name="Omelchenko D."/>
            <person name="Novikova G."/>
            <person name="Obukhova E."/>
            <person name="Bogdanov V."/>
            <person name="Penin A."/>
            <person name="Logacheva M."/>
        </authorList>
    </citation>
    <scope>NUCLEOTIDE SEQUENCE</scope>
    <source>
        <strain evidence="2">Hsosn_3</strain>
        <tissue evidence="2">Leaf</tissue>
    </source>
</reference>
<dbReference type="GO" id="GO:0007020">
    <property type="term" value="P:microtubule nucleation"/>
    <property type="evidence" value="ECO:0007669"/>
    <property type="project" value="TreeGrafter"/>
</dbReference>
<feature type="region of interest" description="Disordered" evidence="1">
    <location>
        <begin position="266"/>
        <end position="295"/>
    </location>
</feature>
<reference evidence="2" key="2">
    <citation type="submission" date="2023-05" db="EMBL/GenBank/DDBJ databases">
        <authorList>
            <person name="Schelkunov M.I."/>
        </authorList>
    </citation>
    <scope>NUCLEOTIDE SEQUENCE</scope>
    <source>
        <strain evidence="2">Hsosn_3</strain>
        <tissue evidence="2">Leaf</tissue>
    </source>
</reference>
<dbReference type="AlphaFoldDB" id="A0AAD8MTR3"/>
<feature type="compositionally biased region" description="Polar residues" evidence="1">
    <location>
        <begin position="286"/>
        <end position="295"/>
    </location>
</feature>